<dbReference type="RefSeq" id="WP_213517103.1">
    <property type="nucleotide sequence ID" value="NZ_BOSE01000006.1"/>
</dbReference>
<sequence length="199" mass="22708">MNQVNPNTPQPSFGWEPPLSEQQLFINKKEQRWKKTFIRIGASFLIAGLLGIGYLIYFIIVSDDKVDEAELEKARELQQSVKLPIGVFLDIDKNELSSFDTTVEHHFNGDTGKIYIWDIDFSDGDYVQVLVDGVALSEPFLITSKPKIFDVPSKAVVEVKGIRDVNDGISYGITFSVNEISYYNYVEEQQSNRYTLIRK</sequence>
<accession>A0A919YSI4</accession>
<keyword evidence="1" id="KW-1133">Transmembrane helix</keyword>
<keyword evidence="1" id="KW-0472">Membrane</keyword>
<name>A0A919YSI4_9BACL</name>
<evidence type="ECO:0000313" key="2">
    <source>
        <dbReference type="EMBL" id="GIP17596.1"/>
    </source>
</evidence>
<keyword evidence="1" id="KW-0812">Transmembrane</keyword>
<evidence type="ECO:0000313" key="3">
    <source>
        <dbReference type="Proteomes" id="UP000683139"/>
    </source>
</evidence>
<dbReference type="AlphaFoldDB" id="A0A919YSI4"/>
<feature type="transmembrane region" description="Helical" evidence="1">
    <location>
        <begin position="37"/>
        <end position="60"/>
    </location>
</feature>
<keyword evidence="3" id="KW-1185">Reference proteome</keyword>
<gene>
    <name evidence="2" type="ORF">J40TS1_32380</name>
</gene>
<proteinExistence type="predicted"/>
<dbReference type="EMBL" id="BOSE01000006">
    <property type="protein sequence ID" value="GIP17596.1"/>
    <property type="molecule type" value="Genomic_DNA"/>
</dbReference>
<organism evidence="2 3">
    <name type="scientific">Paenibacillus montaniterrae</name>
    <dbReference type="NCBI Taxonomy" id="429341"/>
    <lineage>
        <taxon>Bacteria</taxon>
        <taxon>Bacillati</taxon>
        <taxon>Bacillota</taxon>
        <taxon>Bacilli</taxon>
        <taxon>Bacillales</taxon>
        <taxon>Paenibacillaceae</taxon>
        <taxon>Paenibacillus</taxon>
    </lineage>
</organism>
<comment type="caution">
    <text evidence="2">The sequence shown here is derived from an EMBL/GenBank/DDBJ whole genome shotgun (WGS) entry which is preliminary data.</text>
</comment>
<reference evidence="2" key="1">
    <citation type="submission" date="2021-03" db="EMBL/GenBank/DDBJ databases">
        <title>Antimicrobial resistance genes in bacteria isolated from Japanese honey, and their potential for conferring macrolide and lincosamide resistance in the American foulbrood pathogen Paenibacillus larvae.</title>
        <authorList>
            <person name="Okamoto M."/>
            <person name="Kumagai M."/>
            <person name="Kanamori H."/>
            <person name="Takamatsu D."/>
        </authorList>
    </citation>
    <scope>NUCLEOTIDE SEQUENCE</scope>
    <source>
        <strain evidence="2">J40TS1</strain>
    </source>
</reference>
<dbReference type="Proteomes" id="UP000683139">
    <property type="component" value="Unassembled WGS sequence"/>
</dbReference>
<evidence type="ECO:0000256" key="1">
    <source>
        <dbReference type="SAM" id="Phobius"/>
    </source>
</evidence>
<protein>
    <submittedName>
        <fullName evidence="2">Uncharacterized protein</fullName>
    </submittedName>
</protein>